<dbReference type="EnsemblMetazoa" id="HelroT162216">
    <property type="protein sequence ID" value="HelroP162216"/>
    <property type="gene ID" value="HelroG162216"/>
</dbReference>
<feature type="region of interest" description="Disordered" evidence="1">
    <location>
        <begin position="205"/>
        <end position="225"/>
    </location>
</feature>
<feature type="compositionally biased region" description="Basic and acidic residues" evidence="1">
    <location>
        <begin position="248"/>
        <end position="266"/>
    </location>
</feature>
<dbReference type="EMBL" id="KB097143">
    <property type="protein sequence ID" value="ESN98761.1"/>
    <property type="molecule type" value="Genomic_DNA"/>
</dbReference>
<reference evidence="4" key="1">
    <citation type="submission" date="2012-12" db="EMBL/GenBank/DDBJ databases">
        <authorList>
            <person name="Hellsten U."/>
            <person name="Grimwood J."/>
            <person name="Chapman J.A."/>
            <person name="Shapiro H."/>
            <person name="Aerts A."/>
            <person name="Otillar R.P."/>
            <person name="Terry A.Y."/>
            <person name="Boore J.L."/>
            <person name="Simakov O."/>
            <person name="Marletaz F."/>
            <person name="Cho S.-J."/>
            <person name="Edsinger-Gonzales E."/>
            <person name="Havlak P."/>
            <person name="Kuo D.-H."/>
            <person name="Larsson T."/>
            <person name="Lv J."/>
            <person name="Arendt D."/>
            <person name="Savage R."/>
            <person name="Osoegawa K."/>
            <person name="de Jong P."/>
            <person name="Lindberg D.R."/>
            <person name="Seaver E.C."/>
            <person name="Weisblat D.A."/>
            <person name="Putnam N.H."/>
            <person name="Grigoriev I.V."/>
            <person name="Rokhsar D.S."/>
        </authorList>
    </citation>
    <scope>NUCLEOTIDE SEQUENCE</scope>
</reference>
<sequence length="544" mass="61247">MRPRILCTCLQQSPLPERYVTLKVKKKAKRSKTYKITHLSGTSDTQSSNVSPVTNEEIFLKTEQQEKISPNFVNCSPNDKSSSNNTAIPVEIQETRMIFKEPTWNAEKLEISDSICSVKSEILLSTKSPKVIKKNTISTKVANNFDEFKNESHEDLMNKNIPSKFIFDDYARYEPDSCPSTCRSIKTELLLKPTKEIGKQLLKNAKNKAQHDDDGNDSNNNVGVDNIFQTSQLPSKALNEKLNGVLQSEEHADDKETLEEREHSDDSIEFSSVQSSPYVQSTKNNSSITNIQNFLDQLENNYEPGSNNKEIFQKNDVESSDNFAEDGIQLKEPQKTTRPRTSTLKRNKATPVIDSYHEDLNTNRSINTGVSLGQEIVQMSRLNTYTPPVIINSTKRKMFVPPHRKADDLSSVTSKTSSSLISVANENIFLRNKNVVKNNALKYDKEKSRFNSSRSAVRISASINNVNKSRRDSIESGSTISNANLAINGSSVKGRPTKNFTFIETQNSPKPLRKDNVSCLTSLMKHSAQIQIISGNLLEFMRFQ</sequence>
<gene>
    <name evidence="3" type="primary">20199481</name>
    <name evidence="2" type="ORF">HELRODRAFT_162216</name>
</gene>
<evidence type="ECO:0000313" key="4">
    <source>
        <dbReference type="Proteomes" id="UP000015101"/>
    </source>
</evidence>
<dbReference type="AlphaFoldDB" id="T1ESD1"/>
<evidence type="ECO:0000313" key="3">
    <source>
        <dbReference type="EnsemblMetazoa" id="HelroP162216"/>
    </source>
</evidence>
<keyword evidence="4" id="KW-1185">Reference proteome</keyword>
<dbReference type="HOGENOM" id="CLU_500871_0_0_1"/>
<reference evidence="3" key="3">
    <citation type="submission" date="2015-06" db="UniProtKB">
        <authorList>
            <consortium name="EnsemblMetazoa"/>
        </authorList>
    </citation>
    <scope>IDENTIFICATION</scope>
</reference>
<dbReference type="CTD" id="20199481"/>
<organism evidence="3 4">
    <name type="scientific">Helobdella robusta</name>
    <name type="common">Californian leech</name>
    <dbReference type="NCBI Taxonomy" id="6412"/>
    <lineage>
        <taxon>Eukaryota</taxon>
        <taxon>Metazoa</taxon>
        <taxon>Spiralia</taxon>
        <taxon>Lophotrochozoa</taxon>
        <taxon>Annelida</taxon>
        <taxon>Clitellata</taxon>
        <taxon>Hirudinea</taxon>
        <taxon>Rhynchobdellida</taxon>
        <taxon>Glossiphoniidae</taxon>
        <taxon>Helobdella</taxon>
    </lineage>
</organism>
<evidence type="ECO:0000313" key="2">
    <source>
        <dbReference type="EMBL" id="ESN98761.1"/>
    </source>
</evidence>
<dbReference type="Proteomes" id="UP000015101">
    <property type="component" value="Unassembled WGS sequence"/>
</dbReference>
<feature type="compositionally biased region" description="Polar residues" evidence="1">
    <location>
        <begin position="269"/>
        <end position="284"/>
    </location>
</feature>
<reference evidence="2 4" key="2">
    <citation type="journal article" date="2013" name="Nature">
        <title>Insights into bilaterian evolution from three spiralian genomes.</title>
        <authorList>
            <person name="Simakov O."/>
            <person name="Marletaz F."/>
            <person name="Cho S.J."/>
            <person name="Edsinger-Gonzales E."/>
            <person name="Havlak P."/>
            <person name="Hellsten U."/>
            <person name="Kuo D.H."/>
            <person name="Larsson T."/>
            <person name="Lv J."/>
            <person name="Arendt D."/>
            <person name="Savage R."/>
            <person name="Osoegawa K."/>
            <person name="de Jong P."/>
            <person name="Grimwood J."/>
            <person name="Chapman J.A."/>
            <person name="Shapiro H."/>
            <person name="Aerts A."/>
            <person name="Otillar R.P."/>
            <person name="Terry A.Y."/>
            <person name="Boore J.L."/>
            <person name="Grigoriev I.V."/>
            <person name="Lindberg D.R."/>
            <person name="Seaver E.C."/>
            <person name="Weisblat D.A."/>
            <person name="Putnam N.H."/>
            <person name="Rokhsar D.S."/>
        </authorList>
    </citation>
    <scope>NUCLEOTIDE SEQUENCE</scope>
</reference>
<proteinExistence type="predicted"/>
<dbReference type="KEGG" id="hro:HELRODRAFT_162216"/>
<feature type="region of interest" description="Disordered" evidence="1">
    <location>
        <begin position="247"/>
        <end position="284"/>
    </location>
</feature>
<dbReference type="GeneID" id="20199481"/>
<name>T1ESD1_HELRO</name>
<evidence type="ECO:0000256" key="1">
    <source>
        <dbReference type="SAM" id="MobiDB-lite"/>
    </source>
</evidence>
<dbReference type="InParanoid" id="T1ESD1"/>
<dbReference type="EMBL" id="AMQM01001051">
    <property type="status" value="NOT_ANNOTATED_CDS"/>
    <property type="molecule type" value="Genomic_DNA"/>
</dbReference>
<accession>T1ESD1</accession>
<protein>
    <submittedName>
        <fullName evidence="2 3">Uncharacterized protein</fullName>
    </submittedName>
</protein>
<dbReference type="RefSeq" id="XP_009022733.1">
    <property type="nucleotide sequence ID" value="XM_009024485.1"/>
</dbReference>